<reference evidence="1" key="1">
    <citation type="journal article" date="2015" name="Nature">
        <title>Complex archaea that bridge the gap between prokaryotes and eukaryotes.</title>
        <authorList>
            <person name="Spang A."/>
            <person name="Saw J.H."/>
            <person name="Jorgensen S.L."/>
            <person name="Zaremba-Niedzwiedzka K."/>
            <person name="Martijn J."/>
            <person name="Lind A.E."/>
            <person name="van Eijk R."/>
            <person name="Schleper C."/>
            <person name="Guy L."/>
            <person name="Ettema T.J."/>
        </authorList>
    </citation>
    <scope>NUCLEOTIDE SEQUENCE</scope>
</reference>
<name>A0A0F9V206_9ZZZZ</name>
<accession>A0A0F9V206</accession>
<protein>
    <submittedName>
        <fullName evidence="1">Uncharacterized protein</fullName>
    </submittedName>
</protein>
<comment type="caution">
    <text evidence="1">The sequence shown here is derived from an EMBL/GenBank/DDBJ whole genome shotgun (WGS) entry which is preliminary data.</text>
</comment>
<dbReference type="EMBL" id="LAZR01000084">
    <property type="protein sequence ID" value="KKN93757.1"/>
    <property type="molecule type" value="Genomic_DNA"/>
</dbReference>
<proteinExistence type="predicted"/>
<sequence length="56" mass="6642">MVISMYEIQMTLNHKETSKIDWVNFKLHPKKGCNTDKLFEDCENCNPTIIKKNLKK</sequence>
<evidence type="ECO:0000313" key="1">
    <source>
        <dbReference type="EMBL" id="KKN93757.1"/>
    </source>
</evidence>
<gene>
    <name evidence="1" type="ORF">LCGC14_0195900</name>
</gene>
<dbReference type="AlphaFoldDB" id="A0A0F9V206"/>
<organism evidence="1">
    <name type="scientific">marine sediment metagenome</name>
    <dbReference type="NCBI Taxonomy" id="412755"/>
    <lineage>
        <taxon>unclassified sequences</taxon>
        <taxon>metagenomes</taxon>
        <taxon>ecological metagenomes</taxon>
    </lineage>
</organism>